<evidence type="ECO:0000313" key="2">
    <source>
        <dbReference type="EMBL" id="MRH19378.1"/>
    </source>
</evidence>
<proteinExistence type="predicted"/>
<sequence length="191" mass="19783">MRAILLGLVTALAASTASAEPLDGATARAQIFEPSGVEVTVMALDFLSAKDRTVLDFVATQQKYYGAIAAAPGEGLRSEATVAAANYHDVESARIAALKGCDSVRKGGPACVIVAEIRPIGWTPRQISLSADASEGLRKTYRPARGAKALAISPATGIWAVARGAEAGRDAVASCARQSARDDCRVVVADR</sequence>
<reference evidence="2 3" key="1">
    <citation type="submission" date="2019-11" db="EMBL/GenBank/DDBJ databases">
        <title>Draft Whole-Genome sequence of the marine photosynthetic bacterium Rhodovulum strictum DSM 11289.</title>
        <authorList>
            <person name="Kyndt J.A."/>
            <person name="Meyer T.E."/>
        </authorList>
    </citation>
    <scope>NUCLEOTIDE SEQUENCE [LARGE SCALE GENOMIC DNA]</scope>
    <source>
        <strain evidence="2 3">DSM 11289</strain>
    </source>
</reference>
<dbReference type="OrthoDB" id="7658791at2"/>
<gene>
    <name evidence="2" type="ORF">GH815_00115</name>
</gene>
<protein>
    <submittedName>
        <fullName evidence="2">5-aminolevulic acid synthase</fullName>
    </submittedName>
</protein>
<dbReference type="Proteomes" id="UP000466730">
    <property type="component" value="Unassembled WGS sequence"/>
</dbReference>
<organism evidence="2 3">
    <name type="scientific">Rhodovulum strictum</name>
    <dbReference type="NCBI Taxonomy" id="58314"/>
    <lineage>
        <taxon>Bacteria</taxon>
        <taxon>Pseudomonadati</taxon>
        <taxon>Pseudomonadota</taxon>
        <taxon>Alphaproteobacteria</taxon>
        <taxon>Rhodobacterales</taxon>
        <taxon>Paracoccaceae</taxon>
        <taxon>Rhodovulum</taxon>
    </lineage>
</organism>
<evidence type="ECO:0000256" key="1">
    <source>
        <dbReference type="SAM" id="SignalP"/>
    </source>
</evidence>
<keyword evidence="1" id="KW-0732">Signal</keyword>
<feature type="chain" id="PRO_5032928834" evidence="1">
    <location>
        <begin position="20"/>
        <end position="191"/>
    </location>
</feature>
<feature type="signal peptide" evidence="1">
    <location>
        <begin position="1"/>
        <end position="19"/>
    </location>
</feature>
<accession>A0A844B9N3</accession>
<dbReference type="EMBL" id="WJPO01000001">
    <property type="protein sequence ID" value="MRH19378.1"/>
    <property type="molecule type" value="Genomic_DNA"/>
</dbReference>
<dbReference type="AlphaFoldDB" id="A0A844B9N3"/>
<keyword evidence="3" id="KW-1185">Reference proteome</keyword>
<comment type="caution">
    <text evidence="2">The sequence shown here is derived from an EMBL/GenBank/DDBJ whole genome shotgun (WGS) entry which is preliminary data.</text>
</comment>
<evidence type="ECO:0000313" key="3">
    <source>
        <dbReference type="Proteomes" id="UP000466730"/>
    </source>
</evidence>
<dbReference type="RefSeq" id="WP_153746710.1">
    <property type="nucleotide sequence ID" value="NZ_BAAADI010000002.1"/>
</dbReference>
<name>A0A844B9N3_9RHOB</name>